<protein>
    <submittedName>
        <fullName evidence="2">Uncharacterized protein</fullName>
    </submittedName>
</protein>
<reference evidence="2 3" key="1">
    <citation type="submission" date="2014-04" db="EMBL/GenBank/DDBJ databases">
        <title>Evolutionary Origins and Diversification of the Mycorrhizal Mutualists.</title>
        <authorList>
            <consortium name="DOE Joint Genome Institute"/>
            <consortium name="Mycorrhizal Genomics Consortium"/>
            <person name="Kohler A."/>
            <person name="Kuo A."/>
            <person name="Nagy L.G."/>
            <person name="Floudas D."/>
            <person name="Copeland A."/>
            <person name="Barry K.W."/>
            <person name="Cichocki N."/>
            <person name="Veneault-Fourrey C."/>
            <person name="LaButti K."/>
            <person name="Lindquist E.A."/>
            <person name="Lipzen A."/>
            <person name="Lundell T."/>
            <person name="Morin E."/>
            <person name="Murat C."/>
            <person name="Riley R."/>
            <person name="Ohm R."/>
            <person name="Sun H."/>
            <person name="Tunlid A."/>
            <person name="Henrissat B."/>
            <person name="Grigoriev I.V."/>
            <person name="Hibbett D.S."/>
            <person name="Martin F."/>
        </authorList>
    </citation>
    <scope>NUCLEOTIDE SEQUENCE [LARGE SCALE GENOMIC DNA]</scope>
    <source>
        <strain evidence="2 3">Koide BX008</strain>
    </source>
</reference>
<feature type="compositionally biased region" description="Basic and acidic residues" evidence="1">
    <location>
        <begin position="14"/>
        <end position="24"/>
    </location>
</feature>
<evidence type="ECO:0000313" key="2">
    <source>
        <dbReference type="EMBL" id="KIL55912.1"/>
    </source>
</evidence>
<name>A0A0C2W471_AMAMK</name>
<evidence type="ECO:0000256" key="1">
    <source>
        <dbReference type="SAM" id="MobiDB-lite"/>
    </source>
</evidence>
<dbReference type="InParanoid" id="A0A0C2W471"/>
<gene>
    <name evidence="2" type="ORF">M378DRAFT_17529</name>
</gene>
<evidence type="ECO:0000313" key="3">
    <source>
        <dbReference type="Proteomes" id="UP000054549"/>
    </source>
</evidence>
<keyword evidence="3" id="KW-1185">Reference proteome</keyword>
<dbReference type="EMBL" id="KN818461">
    <property type="protein sequence ID" value="KIL55912.1"/>
    <property type="molecule type" value="Genomic_DNA"/>
</dbReference>
<dbReference type="Proteomes" id="UP000054549">
    <property type="component" value="Unassembled WGS sequence"/>
</dbReference>
<proteinExistence type="predicted"/>
<accession>A0A0C2W471</accession>
<organism evidence="2 3">
    <name type="scientific">Amanita muscaria (strain Koide BX008)</name>
    <dbReference type="NCBI Taxonomy" id="946122"/>
    <lineage>
        <taxon>Eukaryota</taxon>
        <taxon>Fungi</taxon>
        <taxon>Dikarya</taxon>
        <taxon>Basidiomycota</taxon>
        <taxon>Agaricomycotina</taxon>
        <taxon>Agaricomycetes</taxon>
        <taxon>Agaricomycetidae</taxon>
        <taxon>Agaricales</taxon>
        <taxon>Pluteineae</taxon>
        <taxon>Amanitaceae</taxon>
        <taxon>Amanita</taxon>
    </lineage>
</organism>
<dbReference type="HOGENOM" id="CLU_2263068_0_0_1"/>
<feature type="region of interest" description="Disordered" evidence="1">
    <location>
        <begin position="1"/>
        <end position="24"/>
    </location>
</feature>
<dbReference type="AlphaFoldDB" id="A0A0C2W471"/>
<sequence length="103" mass="11319">MAATHPMTPVSLTEEQHKTRQKVDNDDKGLAAILEFLNTGAATRAPLVQSAISSAARIFEISQKVRANQDEFVEFAEEGCQLVYSISLELADDQVIEPELRSS</sequence>